<dbReference type="AlphaFoldDB" id="A0AAW2CC01"/>
<feature type="domain" description="Aminoacyl-tRNA synthetase class Ia" evidence="9">
    <location>
        <begin position="1"/>
        <end position="63"/>
    </location>
</feature>
<keyword evidence="5" id="KW-0067">ATP-binding</keyword>
<keyword evidence="3" id="KW-0436">Ligase</keyword>
<dbReference type="InterPro" id="IPR002300">
    <property type="entry name" value="aa-tRNA-synth_Ia"/>
</dbReference>
<dbReference type="GO" id="GO:0005829">
    <property type="term" value="C:cytosol"/>
    <property type="evidence" value="ECO:0007669"/>
    <property type="project" value="TreeGrafter"/>
</dbReference>
<reference evidence="10 11" key="1">
    <citation type="submission" date="2024-01" db="EMBL/GenBank/DDBJ databases">
        <title>A telomere-to-telomere, gap-free genome of sweet tea (Lithocarpus litseifolius).</title>
        <authorList>
            <person name="Zhou J."/>
        </authorList>
    </citation>
    <scope>NUCLEOTIDE SEQUENCE [LARGE SCALE GENOMIC DNA]</scope>
    <source>
        <strain evidence="10">Zhou-2022a</strain>
        <tissue evidence="10">Leaf</tissue>
    </source>
</reference>
<organism evidence="10 11">
    <name type="scientific">Lithocarpus litseifolius</name>
    <dbReference type="NCBI Taxonomy" id="425828"/>
    <lineage>
        <taxon>Eukaryota</taxon>
        <taxon>Viridiplantae</taxon>
        <taxon>Streptophyta</taxon>
        <taxon>Embryophyta</taxon>
        <taxon>Tracheophyta</taxon>
        <taxon>Spermatophyta</taxon>
        <taxon>Magnoliopsida</taxon>
        <taxon>eudicotyledons</taxon>
        <taxon>Gunneridae</taxon>
        <taxon>Pentapetalae</taxon>
        <taxon>rosids</taxon>
        <taxon>fabids</taxon>
        <taxon>Fagales</taxon>
        <taxon>Fagaceae</taxon>
        <taxon>Lithocarpus</taxon>
    </lineage>
</organism>
<evidence type="ECO:0000313" key="11">
    <source>
        <dbReference type="Proteomes" id="UP001459277"/>
    </source>
</evidence>
<evidence type="ECO:0000256" key="8">
    <source>
        <dbReference type="ARBA" id="ARBA00029936"/>
    </source>
</evidence>
<dbReference type="PANTHER" id="PTHR11946">
    <property type="entry name" value="VALYL-TRNA SYNTHETASES"/>
    <property type="match status" value="1"/>
</dbReference>
<dbReference type="Pfam" id="PF00133">
    <property type="entry name" value="tRNA-synt_1"/>
    <property type="match status" value="1"/>
</dbReference>
<evidence type="ECO:0000313" key="10">
    <source>
        <dbReference type="EMBL" id="KAK9994414.1"/>
    </source>
</evidence>
<evidence type="ECO:0000256" key="2">
    <source>
        <dbReference type="ARBA" id="ARBA00013169"/>
    </source>
</evidence>
<proteinExistence type="inferred from homology"/>
<evidence type="ECO:0000256" key="3">
    <source>
        <dbReference type="ARBA" id="ARBA00022598"/>
    </source>
</evidence>
<dbReference type="GO" id="GO:0005524">
    <property type="term" value="F:ATP binding"/>
    <property type="evidence" value="ECO:0007669"/>
    <property type="project" value="UniProtKB-KW"/>
</dbReference>
<keyword evidence="6" id="KW-0648">Protein biosynthesis</keyword>
<comment type="caution">
    <text evidence="10">The sequence shown here is derived from an EMBL/GenBank/DDBJ whole genome shotgun (WGS) entry which is preliminary data.</text>
</comment>
<evidence type="ECO:0000256" key="7">
    <source>
        <dbReference type="ARBA" id="ARBA00023146"/>
    </source>
</evidence>
<keyword evidence="11" id="KW-1185">Reference proteome</keyword>
<dbReference type="PANTHER" id="PTHR11946:SF109">
    <property type="entry name" value="VALINE--TRNA LIGASE"/>
    <property type="match status" value="1"/>
</dbReference>
<evidence type="ECO:0000256" key="5">
    <source>
        <dbReference type="ARBA" id="ARBA00022840"/>
    </source>
</evidence>
<protein>
    <recommendedName>
        <fullName evidence="2">valine--tRNA ligase</fullName>
        <ecNumber evidence="2">6.1.1.9</ecNumber>
    </recommendedName>
    <alternativeName>
        <fullName evidence="8">Valyl-tRNA synthetase</fullName>
    </alternativeName>
</protein>
<gene>
    <name evidence="10" type="ORF">SO802_024117</name>
</gene>
<name>A0AAW2CC01_9ROSI</name>
<dbReference type="InterPro" id="IPR014729">
    <property type="entry name" value="Rossmann-like_a/b/a_fold"/>
</dbReference>
<dbReference type="Gene3D" id="3.40.50.620">
    <property type="entry name" value="HUPs"/>
    <property type="match status" value="1"/>
</dbReference>
<evidence type="ECO:0000256" key="6">
    <source>
        <dbReference type="ARBA" id="ARBA00022917"/>
    </source>
</evidence>
<dbReference type="GO" id="GO:0006438">
    <property type="term" value="P:valyl-tRNA aminoacylation"/>
    <property type="evidence" value="ECO:0007669"/>
    <property type="project" value="InterPro"/>
</dbReference>
<keyword evidence="4" id="KW-0547">Nucleotide-binding</keyword>
<dbReference type="GO" id="GO:0004832">
    <property type="term" value="F:valine-tRNA ligase activity"/>
    <property type="evidence" value="ECO:0007669"/>
    <property type="project" value="UniProtKB-EC"/>
</dbReference>
<sequence>MLDTWFSSGLFPLTVLGWPDNTEDLKTFYATLVLETGHDIHFFWVALMVMLGMKLDGDVNFRKEGMYILQGHYLSSEIVAVKPEKVLMDLSRLFASHDMRVGARCFSPWEMSLIHLKKNMAAAFFIKGPYSDRINYDMQVPINFRVEYEMDLVDSAVKYLRSLVNERRERQPAFVLCRNKAFAKIIDSHQREIISLANLST</sequence>
<evidence type="ECO:0000259" key="9">
    <source>
        <dbReference type="Pfam" id="PF00133"/>
    </source>
</evidence>
<dbReference type="InterPro" id="IPR002303">
    <property type="entry name" value="Valyl-tRNA_ligase"/>
</dbReference>
<keyword evidence="7" id="KW-0030">Aminoacyl-tRNA synthetase</keyword>
<accession>A0AAW2CC01</accession>
<evidence type="ECO:0000256" key="4">
    <source>
        <dbReference type="ARBA" id="ARBA00022741"/>
    </source>
</evidence>
<dbReference type="SUPFAM" id="SSF52374">
    <property type="entry name" value="Nucleotidylyl transferase"/>
    <property type="match status" value="1"/>
</dbReference>
<dbReference type="EMBL" id="JAZDWU010000008">
    <property type="protein sequence ID" value="KAK9994414.1"/>
    <property type="molecule type" value="Genomic_DNA"/>
</dbReference>
<dbReference type="Proteomes" id="UP001459277">
    <property type="component" value="Unassembled WGS sequence"/>
</dbReference>
<evidence type="ECO:0000256" key="1">
    <source>
        <dbReference type="ARBA" id="ARBA00005594"/>
    </source>
</evidence>
<comment type="similarity">
    <text evidence="1">Belongs to the class-I aminoacyl-tRNA synthetase family.</text>
</comment>
<dbReference type="EC" id="6.1.1.9" evidence="2"/>